<keyword evidence="1" id="KW-1133">Transmembrane helix</keyword>
<keyword evidence="1" id="KW-0812">Transmembrane</keyword>
<feature type="transmembrane region" description="Helical" evidence="1">
    <location>
        <begin position="38"/>
        <end position="55"/>
    </location>
</feature>
<gene>
    <name evidence="2" type="ORF">BU24DRAFT_482050</name>
</gene>
<sequence length="686" mass="76719">MATVSGADYDVHLGFWTNWSHNRANGATITLKRKDGDLLISFIAIFVALSGKSFWRICCFITHRCLSTITPQDGLYHQRQAILRNADTPEDGAWRIIQALLAWRKNARRPILRLLPLALLAWTTFSLLLVGGIFSSRLTSDNGSEVLLTGKHCGPTSDLSKVTGDDVKLYRNPQIVQRSTAHSNYALQCHANTTGEEDCRLYVKPWIQSTVDRNASCPFAESICKSQTGNIRLDSGFIDSHHDLGINRPQDERFQMRFVTQCAPIKSEGHKTILERPNDVPVAQYWYGNISYLMSKENYTGFTFEVLNNYTHLDLPSYAVAVSARPEYGLGTVLGLQGGKSYRGIYSFEPIPELIRNDADVALLFLTAQGIGFSTRVTDPWFSASEEWLVSRTNNNVGAASKKALYLTDEPASTLGCAQQVQFCNPNRPENERCETLEGMSREREHSKDLWNEKQLEAIAWAESVCPQEFVHTDNLVASIGTSVLLARTGLGGGIAGPIPDNQWQLEIEHLIASSLASLQGTFVESANGPRTEELKRFQVLPETAIAKSMCKNQKIRSSLYSSFSALPLIILLIIGTSLIVVDIGLEPALNAWQEFRAKSLTHQSVSRSTHSRLEWRAMSFLQLQRMAHQGIGSGTWFKTTSENPVTLPYQELGMLDIRDQKIPRLRTMTEELCRWYEDGDDSSSK</sequence>
<organism evidence="2 3">
    <name type="scientific">Aaosphaeria arxii CBS 175.79</name>
    <dbReference type="NCBI Taxonomy" id="1450172"/>
    <lineage>
        <taxon>Eukaryota</taxon>
        <taxon>Fungi</taxon>
        <taxon>Dikarya</taxon>
        <taxon>Ascomycota</taxon>
        <taxon>Pezizomycotina</taxon>
        <taxon>Dothideomycetes</taxon>
        <taxon>Pleosporomycetidae</taxon>
        <taxon>Pleosporales</taxon>
        <taxon>Pleosporales incertae sedis</taxon>
        <taxon>Aaosphaeria</taxon>
    </lineage>
</organism>
<dbReference type="RefSeq" id="XP_033382887.1">
    <property type="nucleotide sequence ID" value="XM_033533220.1"/>
</dbReference>
<evidence type="ECO:0000256" key="1">
    <source>
        <dbReference type="SAM" id="Phobius"/>
    </source>
</evidence>
<evidence type="ECO:0000313" key="3">
    <source>
        <dbReference type="Proteomes" id="UP000799778"/>
    </source>
</evidence>
<dbReference type="OrthoDB" id="3540210at2759"/>
<feature type="transmembrane region" description="Helical" evidence="1">
    <location>
        <begin position="560"/>
        <end position="582"/>
    </location>
</feature>
<dbReference type="AlphaFoldDB" id="A0A6A5XMU5"/>
<evidence type="ECO:0000313" key="2">
    <source>
        <dbReference type="EMBL" id="KAF2014548.1"/>
    </source>
</evidence>
<accession>A0A6A5XMU5</accession>
<proteinExistence type="predicted"/>
<reference evidence="2" key="1">
    <citation type="journal article" date="2020" name="Stud. Mycol.">
        <title>101 Dothideomycetes genomes: a test case for predicting lifestyles and emergence of pathogens.</title>
        <authorList>
            <person name="Haridas S."/>
            <person name="Albert R."/>
            <person name="Binder M."/>
            <person name="Bloem J."/>
            <person name="Labutti K."/>
            <person name="Salamov A."/>
            <person name="Andreopoulos B."/>
            <person name="Baker S."/>
            <person name="Barry K."/>
            <person name="Bills G."/>
            <person name="Bluhm B."/>
            <person name="Cannon C."/>
            <person name="Castanera R."/>
            <person name="Culley D."/>
            <person name="Daum C."/>
            <person name="Ezra D."/>
            <person name="Gonzalez J."/>
            <person name="Henrissat B."/>
            <person name="Kuo A."/>
            <person name="Liang C."/>
            <person name="Lipzen A."/>
            <person name="Lutzoni F."/>
            <person name="Magnuson J."/>
            <person name="Mondo S."/>
            <person name="Nolan M."/>
            <person name="Ohm R."/>
            <person name="Pangilinan J."/>
            <person name="Park H.-J."/>
            <person name="Ramirez L."/>
            <person name="Alfaro M."/>
            <person name="Sun H."/>
            <person name="Tritt A."/>
            <person name="Yoshinaga Y."/>
            <person name="Zwiers L.-H."/>
            <person name="Turgeon B."/>
            <person name="Goodwin S."/>
            <person name="Spatafora J."/>
            <person name="Crous P."/>
            <person name="Grigoriev I."/>
        </authorList>
    </citation>
    <scope>NUCLEOTIDE SEQUENCE</scope>
    <source>
        <strain evidence="2">CBS 175.79</strain>
    </source>
</reference>
<protein>
    <submittedName>
        <fullName evidence="2">Uncharacterized protein</fullName>
    </submittedName>
</protein>
<keyword evidence="3" id="KW-1185">Reference proteome</keyword>
<dbReference type="Proteomes" id="UP000799778">
    <property type="component" value="Unassembled WGS sequence"/>
</dbReference>
<dbReference type="EMBL" id="ML978070">
    <property type="protein sequence ID" value="KAF2014548.1"/>
    <property type="molecule type" value="Genomic_DNA"/>
</dbReference>
<dbReference type="GeneID" id="54290617"/>
<feature type="transmembrane region" description="Helical" evidence="1">
    <location>
        <begin position="114"/>
        <end position="134"/>
    </location>
</feature>
<name>A0A6A5XMU5_9PLEO</name>
<keyword evidence="1" id="KW-0472">Membrane</keyword>